<dbReference type="Proteomes" id="UP000323142">
    <property type="component" value="Unassembled WGS sequence"/>
</dbReference>
<dbReference type="AlphaFoldDB" id="A0A5B2VSH4"/>
<evidence type="ECO:0000313" key="3">
    <source>
        <dbReference type="Proteomes" id="UP000323142"/>
    </source>
</evidence>
<evidence type="ECO:0000313" key="2">
    <source>
        <dbReference type="EMBL" id="KAA2241167.1"/>
    </source>
</evidence>
<keyword evidence="1" id="KW-0732">Signal</keyword>
<reference evidence="2 3" key="1">
    <citation type="submission" date="2019-09" db="EMBL/GenBank/DDBJ databases">
        <title>Salinarimonas rosea gen. nov., sp. nov., a new member of the a-2 subgroup of the Proteobacteria.</title>
        <authorList>
            <person name="Liu J."/>
        </authorList>
    </citation>
    <scope>NUCLEOTIDE SEQUENCE [LARGE SCALE GENOMIC DNA]</scope>
    <source>
        <strain evidence="2 3">BN140002</strain>
    </source>
</reference>
<comment type="caution">
    <text evidence="2">The sequence shown here is derived from an EMBL/GenBank/DDBJ whole genome shotgun (WGS) entry which is preliminary data.</text>
</comment>
<proteinExistence type="predicted"/>
<feature type="chain" id="PRO_5022785340" description="HPt domain-containing protein" evidence="1">
    <location>
        <begin position="24"/>
        <end position="117"/>
    </location>
</feature>
<evidence type="ECO:0000256" key="1">
    <source>
        <dbReference type="SAM" id="SignalP"/>
    </source>
</evidence>
<sequence>MFNLKSLAVPFVFAVLLSGPVHAQSPDKAALQDLILDAVAIEVAESLCDNVDIDGDELVEIGESKHFLRGKAGLTKVEIAAARGALEGEAKKDKAAFCAGLKKNYSAMYKKLLAAAD</sequence>
<feature type="signal peptide" evidence="1">
    <location>
        <begin position="1"/>
        <end position="23"/>
    </location>
</feature>
<organism evidence="2 3">
    <name type="scientific">Salinarimonas soli</name>
    <dbReference type="NCBI Taxonomy" id="1638099"/>
    <lineage>
        <taxon>Bacteria</taxon>
        <taxon>Pseudomonadati</taxon>
        <taxon>Pseudomonadota</taxon>
        <taxon>Alphaproteobacteria</taxon>
        <taxon>Hyphomicrobiales</taxon>
        <taxon>Salinarimonadaceae</taxon>
        <taxon>Salinarimonas</taxon>
    </lineage>
</organism>
<reference evidence="2 3" key="2">
    <citation type="submission" date="2019-09" db="EMBL/GenBank/DDBJ databases">
        <authorList>
            <person name="Jin C."/>
        </authorList>
    </citation>
    <scope>NUCLEOTIDE SEQUENCE [LARGE SCALE GENOMIC DNA]</scope>
    <source>
        <strain evidence="2 3">BN140002</strain>
    </source>
</reference>
<gene>
    <name evidence="2" type="ORF">F0L46_05045</name>
</gene>
<dbReference type="RefSeq" id="WP_149815948.1">
    <property type="nucleotide sequence ID" value="NZ_VUOA01000009.1"/>
</dbReference>
<accession>A0A5B2VSH4</accession>
<evidence type="ECO:0008006" key="4">
    <source>
        <dbReference type="Google" id="ProtNLM"/>
    </source>
</evidence>
<protein>
    <recommendedName>
        <fullName evidence="4">HPt domain-containing protein</fullName>
    </recommendedName>
</protein>
<dbReference type="EMBL" id="VUOA01000009">
    <property type="protein sequence ID" value="KAA2241167.1"/>
    <property type="molecule type" value="Genomic_DNA"/>
</dbReference>
<keyword evidence="3" id="KW-1185">Reference proteome</keyword>
<name>A0A5B2VSH4_9HYPH</name>